<dbReference type="InterPro" id="IPR036412">
    <property type="entry name" value="HAD-like_sf"/>
</dbReference>
<dbReference type="GO" id="GO:0006281">
    <property type="term" value="P:DNA repair"/>
    <property type="evidence" value="ECO:0007669"/>
    <property type="project" value="TreeGrafter"/>
</dbReference>
<dbReference type="NCBIfam" id="TIGR01509">
    <property type="entry name" value="HAD-SF-IA-v3"/>
    <property type="match status" value="1"/>
</dbReference>
<dbReference type="KEGG" id="amij:EQM06_11550"/>
<dbReference type="Gene3D" id="1.10.150.240">
    <property type="entry name" value="Putative phosphatase, domain 2"/>
    <property type="match status" value="1"/>
</dbReference>
<dbReference type="InterPro" id="IPR006439">
    <property type="entry name" value="HAD-SF_hydro_IA"/>
</dbReference>
<dbReference type="AlphaFoldDB" id="A0A410PY23"/>
<dbReference type="SFLD" id="SFLDS00003">
    <property type="entry name" value="Haloacid_Dehalogenase"/>
    <property type="match status" value="1"/>
</dbReference>
<organism evidence="1 2">
    <name type="scientific">Aminipila luticellarii</name>
    <dbReference type="NCBI Taxonomy" id="2507160"/>
    <lineage>
        <taxon>Bacteria</taxon>
        <taxon>Bacillati</taxon>
        <taxon>Bacillota</taxon>
        <taxon>Clostridia</taxon>
        <taxon>Peptostreptococcales</taxon>
        <taxon>Anaerovoracaceae</taxon>
        <taxon>Aminipila</taxon>
    </lineage>
</organism>
<dbReference type="Pfam" id="PF13419">
    <property type="entry name" value="HAD_2"/>
    <property type="match status" value="1"/>
</dbReference>
<name>A0A410PY23_9FIRM</name>
<dbReference type="EMBL" id="CP035281">
    <property type="protein sequence ID" value="QAT43804.1"/>
    <property type="molecule type" value="Genomic_DNA"/>
</dbReference>
<dbReference type="PANTHER" id="PTHR43434">
    <property type="entry name" value="PHOSPHOGLYCOLATE PHOSPHATASE"/>
    <property type="match status" value="1"/>
</dbReference>
<dbReference type="SFLD" id="SFLDG01129">
    <property type="entry name" value="C1.5:_HAD__Beta-PGM__Phosphata"/>
    <property type="match status" value="1"/>
</dbReference>
<protein>
    <submittedName>
        <fullName evidence="1">HAD family hydrolase</fullName>
    </submittedName>
</protein>
<evidence type="ECO:0000313" key="2">
    <source>
        <dbReference type="Proteomes" id="UP000287601"/>
    </source>
</evidence>
<dbReference type="PANTHER" id="PTHR43434:SF26">
    <property type="entry name" value="PYROPHOSPHATASE PPAX"/>
    <property type="match status" value="1"/>
</dbReference>
<dbReference type="RefSeq" id="WP_128746512.1">
    <property type="nucleotide sequence ID" value="NZ_CP035281.1"/>
</dbReference>
<reference evidence="1 2" key="1">
    <citation type="submission" date="2019-01" db="EMBL/GenBank/DDBJ databases">
        <title>Draft genomes of a novel of Aminipila strains.</title>
        <authorList>
            <person name="Ma S."/>
        </authorList>
    </citation>
    <scope>NUCLEOTIDE SEQUENCE [LARGE SCALE GENOMIC DNA]</scope>
    <source>
        <strain evidence="2">JN-39</strain>
    </source>
</reference>
<dbReference type="Gene3D" id="3.40.50.1000">
    <property type="entry name" value="HAD superfamily/HAD-like"/>
    <property type="match status" value="1"/>
</dbReference>
<proteinExistence type="predicted"/>
<dbReference type="OrthoDB" id="9807630at2"/>
<dbReference type="SUPFAM" id="SSF56784">
    <property type="entry name" value="HAD-like"/>
    <property type="match status" value="1"/>
</dbReference>
<keyword evidence="2" id="KW-1185">Reference proteome</keyword>
<dbReference type="InterPro" id="IPR023214">
    <property type="entry name" value="HAD_sf"/>
</dbReference>
<accession>A0A410PY23</accession>
<dbReference type="SFLD" id="SFLDG01135">
    <property type="entry name" value="C1.5.6:_HAD__Beta-PGM__Phospha"/>
    <property type="match status" value="1"/>
</dbReference>
<dbReference type="GO" id="GO:0005829">
    <property type="term" value="C:cytosol"/>
    <property type="evidence" value="ECO:0007669"/>
    <property type="project" value="TreeGrafter"/>
</dbReference>
<dbReference type="InterPro" id="IPR023198">
    <property type="entry name" value="PGP-like_dom2"/>
</dbReference>
<keyword evidence="1" id="KW-0378">Hydrolase</keyword>
<dbReference type="InterPro" id="IPR050155">
    <property type="entry name" value="HAD-like_hydrolase_sf"/>
</dbReference>
<dbReference type="Proteomes" id="UP000287601">
    <property type="component" value="Chromosome"/>
</dbReference>
<dbReference type="GO" id="GO:0008967">
    <property type="term" value="F:phosphoglycolate phosphatase activity"/>
    <property type="evidence" value="ECO:0007669"/>
    <property type="project" value="TreeGrafter"/>
</dbReference>
<sequence length="216" mass="24550">MNRINTILFDFDGTIMNTNELILGSWQHTFKTIRGEEGDPEVIHRTFGETLAKSMNDFFPEFPVEEAVEIYRNYQTGKFADAISPFPGMIELIKELNRQEYKTAVVTSRLKPTTMEGLEKYELDKLFNVIVTMEDCTKHKPDPEPALIALEKLDSKPEEALMIGDSKFDIGCANNAGVTSVLVDWAVAIYDKQKEGIFKPNYTIGNAKDILRILEF</sequence>
<evidence type="ECO:0000313" key="1">
    <source>
        <dbReference type="EMBL" id="QAT43804.1"/>
    </source>
</evidence>
<dbReference type="InterPro" id="IPR041492">
    <property type="entry name" value="HAD_2"/>
</dbReference>
<gene>
    <name evidence="1" type="ORF">EQM06_11550</name>
</gene>
<dbReference type="PRINTS" id="PR00413">
    <property type="entry name" value="HADHALOGNASE"/>
</dbReference>
<dbReference type="NCBIfam" id="TIGR01549">
    <property type="entry name" value="HAD-SF-IA-v1"/>
    <property type="match status" value="1"/>
</dbReference>